<dbReference type="GO" id="GO:0004592">
    <property type="term" value="F:pantoate-beta-alanine ligase activity"/>
    <property type="evidence" value="ECO:0007669"/>
    <property type="project" value="UniProtKB-UniRule"/>
</dbReference>
<keyword evidence="11" id="KW-1185">Reference proteome</keyword>
<proteinExistence type="inferred from homology"/>
<feature type="binding site" evidence="8">
    <location>
        <position position="66"/>
    </location>
    <ligand>
        <name>beta-alanine</name>
        <dbReference type="ChEBI" id="CHEBI:57966"/>
    </ligand>
</feature>
<reference evidence="10 11" key="1">
    <citation type="submission" date="2020-07" db="EMBL/GenBank/DDBJ databases">
        <title>Sequencing the genomes of 1000 actinobacteria strains.</title>
        <authorList>
            <person name="Klenk H.-P."/>
        </authorList>
    </citation>
    <scope>NUCLEOTIDE SEQUENCE [LARGE SCALE GENOMIC DNA]</scope>
    <source>
        <strain evidence="10 11">DSM 23819</strain>
    </source>
</reference>
<protein>
    <recommendedName>
        <fullName evidence="8">Pantothenate synthetase</fullName>
        <shortName evidence="8">PS</shortName>
        <ecNumber evidence="8">6.3.2.1</ecNumber>
    </recommendedName>
    <alternativeName>
        <fullName evidence="8">Pantoate--beta-alanine ligase</fullName>
    </alternativeName>
    <alternativeName>
        <fullName evidence="8">Pantoate-activating enzyme</fullName>
    </alternativeName>
</protein>
<dbReference type="SUPFAM" id="SSF52374">
    <property type="entry name" value="Nucleotidylyl transferase"/>
    <property type="match status" value="1"/>
</dbReference>
<evidence type="ECO:0000256" key="1">
    <source>
        <dbReference type="ARBA" id="ARBA00004990"/>
    </source>
</evidence>
<dbReference type="HAMAP" id="MF_00158">
    <property type="entry name" value="PanC"/>
    <property type="match status" value="1"/>
</dbReference>
<keyword evidence="8" id="KW-0963">Cytoplasm</keyword>
<evidence type="ECO:0000313" key="10">
    <source>
        <dbReference type="EMBL" id="NYG58921.1"/>
    </source>
</evidence>
<comment type="miscellaneous">
    <text evidence="8">The reaction proceeds by a bi uni uni bi ping pong mechanism.</text>
</comment>
<keyword evidence="5 8" id="KW-0547">Nucleotide-binding</keyword>
<dbReference type="GO" id="GO:0005524">
    <property type="term" value="F:ATP binding"/>
    <property type="evidence" value="ECO:0007669"/>
    <property type="project" value="UniProtKB-KW"/>
</dbReference>
<feature type="binding site" evidence="8">
    <location>
        <position position="66"/>
    </location>
    <ligand>
        <name>(R)-pantoate</name>
        <dbReference type="ChEBI" id="CHEBI:15980"/>
    </ligand>
</feature>
<dbReference type="EMBL" id="JACCAA010000001">
    <property type="protein sequence ID" value="NYG58921.1"/>
    <property type="molecule type" value="Genomic_DNA"/>
</dbReference>
<comment type="pathway">
    <text evidence="1 8">Cofactor biosynthesis; (R)-pantothenate biosynthesis; (R)-pantothenate from (R)-pantoate and beta-alanine: step 1/1.</text>
</comment>
<keyword evidence="4 8" id="KW-0566">Pantothenate biosynthesis</keyword>
<evidence type="ECO:0000256" key="2">
    <source>
        <dbReference type="ARBA" id="ARBA00009256"/>
    </source>
</evidence>
<evidence type="ECO:0000313" key="11">
    <source>
        <dbReference type="Proteomes" id="UP000540656"/>
    </source>
</evidence>
<feature type="binding site" evidence="8">
    <location>
        <begin position="33"/>
        <end position="40"/>
    </location>
    <ligand>
        <name>ATP</name>
        <dbReference type="ChEBI" id="CHEBI:30616"/>
    </ligand>
</feature>
<dbReference type="PANTHER" id="PTHR21299:SF1">
    <property type="entry name" value="PANTOATE--BETA-ALANINE LIGASE"/>
    <property type="match status" value="1"/>
</dbReference>
<dbReference type="RefSeq" id="WP_179502032.1">
    <property type="nucleotide sequence ID" value="NZ_JACCAA010000001.1"/>
</dbReference>
<dbReference type="EC" id="6.3.2.1" evidence="8"/>
<comment type="function">
    <text evidence="8">Catalyzes the condensation of pantoate with beta-alanine in an ATP-dependent reaction via a pantoyl-adenylate intermediate.</text>
</comment>
<keyword evidence="6 8" id="KW-0067">ATP-binding</keyword>
<dbReference type="Gene3D" id="3.40.50.620">
    <property type="entry name" value="HUPs"/>
    <property type="match status" value="1"/>
</dbReference>
<dbReference type="Pfam" id="PF02569">
    <property type="entry name" value="Pantoate_ligase"/>
    <property type="match status" value="1"/>
</dbReference>
<dbReference type="CDD" id="cd00560">
    <property type="entry name" value="PanC"/>
    <property type="match status" value="1"/>
</dbReference>
<comment type="subunit">
    <text evidence="8">Homodimer.</text>
</comment>
<dbReference type="Gene3D" id="3.30.1300.10">
    <property type="entry name" value="Pantoate-beta-alanine ligase, C-terminal domain"/>
    <property type="match status" value="1"/>
</dbReference>
<comment type="subcellular location">
    <subcellularLocation>
        <location evidence="8">Cytoplasm</location>
    </subcellularLocation>
</comment>
<dbReference type="AlphaFoldDB" id="A0A7Y9S0J0"/>
<feature type="binding site" evidence="8">
    <location>
        <begin position="198"/>
        <end position="201"/>
    </location>
    <ligand>
        <name>ATP</name>
        <dbReference type="ChEBI" id="CHEBI:30616"/>
    </ligand>
</feature>
<evidence type="ECO:0000256" key="7">
    <source>
        <dbReference type="ARBA" id="ARBA00048258"/>
    </source>
</evidence>
<evidence type="ECO:0000256" key="3">
    <source>
        <dbReference type="ARBA" id="ARBA00022598"/>
    </source>
</evidence>
<evidence type="ECO:0000256" key="5">
    <source>
        <dbReference type="ARBA" id="ARBA00022741"/>
    </source>
</evidence>
<accession>A0A7Y9S0J0</accession>
<feature type="binding site" evidence="8">
    <location>
        <begin position="161"/>
        <end position="164"/>
    </location>
    <ligand>
        <name>ATP</name>
        <dbReference type="ChEBI" id="CHEBI:30616"/>
    </ligand>
</feature>
<dbReference type="UniPathway" id="UPA00028">
    <property type="reaction ID" value="UER00005"/>
</dbReference>
<evidence type="ECO:0000256" key="4">
    <source>
        <dbReference type="ARBA" id="ARBA00022655"/>
    </source>
</evidence>
<gene>
    <name evidence="8" type="primary">panC</name>
    <name evidence="10" type="ORF">BJ980_001844</name>
</gene>
<comment type="catalytic activity">
    <reaction evidence="7 8">
        <text>(R)-pantoate + beta-alanine + ATP = (R)-pantothenate + AMP + diphosphate + H(+)</text>
        <dbReference type="Rhea" id="RHEA:10912"/>
        <dbReference type="ChEBI" id="CHEBI:15378"/>
        <dbReference type="ChEBI" id="CHEBI:15980"/>
        <dbReference type="ChEBI" id="CHEBI:29032"/>
        <dbReference type="ChEBI" id="CHEBI:30616"/>
        <dbReference type="ChEBI" id="CHEBI:33019"/>
        <dbReference type="ChEBI" id="CHEBI:57966"/>
        <dbReference type="ChEBI" id="CHEBI:456215"/>
        <dbReference type="EC" id="6.3.2.1"/>
    </reaction>
</comment>
<evidence type="ECO:0000256" key="6">
    <source>
        <dbReference type="ARBA" id="ARBA00022840"/>
    </source>
</evidence>
<feature type="binding site" evidence="8">
    <location>
        <position position="190"/>
    </location>
    <ligand>
        <name>ATP</name>
        <dbReference type="ChEBI" id="CHEBI:30616"/>
    </ligand>
</feature>
<feature type="binding site" evidence="8">
    <location>
        <position position="167"/>
    </location>
    <ligand>
        <name>(R)-pantoate</name>
        <dbReference type="ChEBI" id="CHEBI:15980"/>
    </ligand>
</feature>
<dbReference type="Proteomes" id="UP000540656">
    <property type="component" value="Unassembled WGS sequence"/>
</dbReference>
<feature type="compositionally biased region" description="Polar residues" evidence="9">
    <location>
        <begin position="297"/>
        <end position="319"/>
    </location>
</feature>
<sequence>MGTPVLASTRAELTELLAGPRREGRKVGFVPTMGALHDGHASLMDRARTEVGDGPVVVSIFVNPLQFAPGEDLDRYPRTLDADMEVCAAHGVDIVFAPAADEVYPGTPTPGSAVALPRVTVDPGPVATILEGEARPTHFAGVAIVVAKLFGLVRPDVAVFGQKDYQQLVVIRQMVADLCLGVDVVGAETVRESDGLAMSSRNRFLDPLQRHQAIALSRTLCRAIEDAPYGVDSALAAARAELRASDGIDLDYLVITDVDLGPAPAEGEGRILIAGRLGDTRLIDNMPIHLGPVPATTVASPTNSTSENVDSSATTKGDS</sequence>
<dbReference type="NCBIfam" id="TIGR00018">
    <property type="entry name" value="panC"/>
    <property type="match status" value="1"/>
</dbReference>
<dbReference type="InterPro" id="IPR014729">
    <property type="entry name" value="Rossmann-like_a/b/a_fold"/>
</dbReference>
<feature type="region of interest" description="Disordered" evidence="9">
    <location>
        <begin position="294"/>
        <end position="319"/>
    </location>
</feature>
<dbReference type="InterPro" id="IPR003721">
    <property type="entry name" value="Pantoate_ligase"/>
</dbReference>
<comment type="similarity">
    <text evidence="2 8">Belongs to the pantothenate synthetase family.</text>
</comment>
<dbReference type="GO" id="GO:0005829">
    <property type="term" value="C:cytosol"/>
    <property type="evidence" value="ECO:0007669"/>
    <property type="project" value="TreeGrafter"/>
</dbReference>
<dbReference type="PANTHER" id="PTHR21299">
    <property type="entry name" value="CYTIDYLATE KINASE/PANTOATE-BETA-ALANINE LIGASE"/>
    <property type="match status" value="1"/>
</dbReference>
<dbReference type="GO" id="GO:0015940">
    <property type="term" value="P:pantothenate biosynthetic process"/>
    <property type="evidence" value="ECO:0007669"/>
    <property type="project" value="UniProtKB-UniRule"/>
</dbReference>
<feature type="active site" description="Proton donor" evidence="8">
    <location>
        <position position="40"/>
    </location>
</feature>
<evidence type="ECO:0000256" key="8">
    <source>
        <dbReference type="HAMAP-Rule" id="MF_00158"/>
    </source>
</evidence>
<name>A0A7Y9S0J0_9ACTN</name>
<dbReference type="InterPro" id="IPR042176">
    <property type="entry name" value="Pantoate_ligase_C"/>
</dbReference>
<evidence type="ECO:0000256" key="9">
    <source>
        <dbReference type="SAM" id="MobiDB-lite"/>
    </source>
</evidence>
<keyword evidence="3 8" id="KW-0436">Ligase</keyword>
<comment type="caution">
    <text evidence="10">The sequence shown here is derived from an EMBL/GenBank/DDBJ whole genome shotgun (WGS) entry which is preliminary data.</text>
</comment>
<organism evidence="10 11">
    <name type="scientific">Nocardioides daedukensis</name>
    <dbReference type="NCBI Taxonomy" id="634462"/>
    <lineage>
        <taxon>Bacteria</taxon>
        <taxon>Bacillati</taxon>
        <taxon>Actinomycetota</taxon>
        <taxon>Actinomycetes</taxon>
        <taxon>Propionibacteriales</taxon>
        <taxon>Nocardioidaceae</taxon>
        <taxon>Nocardioides</taxon>
    </lineage>
</organism>